<name>A0ABZ0AX47_9BURK</name>
<reference evidence="2 3" key="1">
    <citation type="submission" date="2023-08" db="EMBL/GenBank/DDBJ databases">
        <title>Rhodoferax potami sp. nov. and Rhodoferax mekongensis sp. nov., isolated from the Mekong River in Thailand.</title>
        <authorList>
            <person name="Kitikhun S."/>
            <person name="Charoenyingcharoen P."/>
            <person name="Siriarchawattana P."/>
            <person name="Likhitrattanapisal S."/>
            <person name="Nilsakha T."/>
            <person name="Chanpet A."/>
            <person name="Rattanawaree P."/>
            <person name="Ingsriswang S."/>
        </authorList>
    </citation>
    <scope>NUCLEOTIDE SEQUENCE [LARGE SCALE GENOMIC DNA]</scope>
    <source>
        <strain evidence="2 3">TBRC 17307</strain>
    </source>
</reference>
<evidence type="ECO:0008006" key="4">
    <source>
        <dbReference type="Google" id="ProtNLM"/>
    </source>
</evidence>
<organism evidence="2 3">
    <name type="scientific">Rhodoferax mekongensis</name>
    <dbReference type="NCBI Taxonomy" id="3068341"/>
    <lineage>
        <taxon>Bacteria</taxon>
        <taxon>Pseudomonadati</taxon>
        <taxon>Pseudomonadota</taxon>
        <taxon>Betaproteobacteria</taxon>
        <taxon>Burkholderiales</taxon>
        <taxon>Comamonadaceae</taxon>
        <taxon>Rhodoferax</taxon>
    </lineage>
</organism>
<evidence type="ECO:0000313" key="3">
    <source>
        <dbReference type="Proteomes" id="UP001302257"/>
    </source>
</evidence>
<keyword evidence="3" id="KW-1185">Reference proteome</keyword>
<protein>
    <recommendedName>
        <fullName evidence="4">Chemotaxis methyl-accepting receptor HlyB-like 4HB MCP domain-containing protein</fullName>
    </recommendedName>
</protein>
<evidence type="ECO:0000313" key="2">
    <source>
        <dbReference type="EMBL" id="WNO04229.1"/>
    </source>
</evidence>
<evidence type="ECO:0000256" key="1">
    <source>
        <dbReference type="SAM" id="Phobius"/>
    </source>
</evidence>
<dbReference type="RefSeq" id="WP_313867082.1">
    <property type="nucleotide sequence ID" value="NZ_CP132507.1"/>
</dbReference>
<proteinExistence type="predicted"/>
<dbReference type="EMBL" id="CP132507">
    <property type="protein sequence ID" value="WNO04229.1"/>
    <property type="molecule type" value="Genomic_DNA"/>
</dbReference>
<dbReference type="Proteomes" id="UP001302257">
    <property type="component" value="Chromosome"/>
</dbReference>
<keyword evidence="1" id="KW-0812">Transmembrane</keyword>
<accession>A0ABZ0AX47</accession>
<gene>
    <name evidence="2" type="ORF">RAN89_15155</name>
</gene>
<keyword evidence="1" id="KW-0472">Membrane</keyword>
<sequence>MSFLNRWSVKARLSVGYWVMTLIVVLIAAEGLVALSNAKSDFERQVLQLNKLTQLSNQTLDATNARAVGARNLVISTPQAGIERDKAAIEKAHAAVQKHIADIDSMLAQDNFKGSELARAFETVKKPNRSTARSRWRSPRWV</sequence>
<keyword evidence="1" id="KW-1133">Transmembrane helix</keyword>
<feature type="transmembrane region" description="Helical" evidence="1">
    <location>
        <begin position="15"/>
        <end position="35"/>
    </location>
</feature>